<dbReference type="InterPro" id="IPR053134">
    <property type="entry name" value="RNA-dir_DNA_polymerase"/>
</dbReference>
<dbReference type="Gene3D" id="3.30.70.270">
    <property type="match status" value="1"/>
</dbReference>
<dbReference type="EMBL" id="BFEA01000141">
    <property type="protein sequence ID" value="GBG71107.1"/>
    <property type="molecule type" value="Genomic_DNA"/>
</dbReference>
<evidence type="ECO:0000259" key="3">
    <source>
        <dbReference type="PROSITE" id="PS50878"/>
    </source>
</evidence>
<organism evidence="4 5">
    <name type="scientific">Chara braunii</name>
    <name type="common">Braun's stonewort</name>
    <dbReference type="NCBI Taxonomy" id="69332"/>
    <lineage>
        <taxon>Eukaryota</taxon>
        <taxon>Viridiplantae</taxon>
        <taxon>Streptophyta</taxon>
        <taxon>Charophyceae</taxon>
        <taxon>Charales</taxon>
        <taxon>Characeae</taxon>
        <taxon>Chara</taxon>
    </lineage>
</organism>
<dbReference type="Proteomes" id="UP000265515">
    <property type="component" value="Unassembled WGS sequence"/>
</dbReference>
<accession>A0A388KM39</accession>
<evidence type="ECO:0000313" key="5">
    <source>
        <dbReference type="Proteomes" id="UP000265515"/>
    </source>
</evidence>
<dbReference type="AlphaFoldDB" id="A0A388KM39"/>
<feature type="region of interest" description="Disordered" evidence="2">
    <location>
        <begin position="352"/>
        <end position="385"/>
    </location>
</feature>
<reference evidence="4 5" key="1">
    <citation type="journal article" date="2018" name="Cell">
        <title>The Chara Genome: Secondary Complexity and Implications for Plant Terrestrialization.</title>
        <authorList>
            <person name="Nishiyama T."/>
            <person name="Sakayama H."/>
            <person name="Vries J.D."/>
            <person name="Buschmann H."/>
            <person name="Saint-Marcoux D."/>
            <person name="Ullrich K.K."/>
            <person name="Haas F.B."/>
            <person name="Vanderstraeten L."/>
            <person name="Becker D."/>
            <person name="Lang D."/>
            <person name="Vosolsobe S."/>
            <person name="Rombauts S."/>
            <person name="Wilhelmsson P.K.I."/>
            <person name="Janitza P."/>
            <person name="Kern R."/>
            <person name="Heyl A."/>
            <person name="Rumpler F."/>
            <person name="Villalobos L.I.A.C."/>
            <person name="Clay J.M."/>
            <person name="Skokan R."/>
            <person name="Toyoda A."/>
            <person name="Suzuki Y."/>
            <person name="Kagoshima H."/>
            <person name="Schijlen E."/>
            <person name="Tajeshwar N."/>
            <person name="Catarino B."/>
            <person name="Hetherington A.J."/>
            <person name="Saltykova A."/>
            <person name="Bonnot C."/>
            <person name="Breuninger H."/>
            <person name="Symeonidi A."/>
            <person name="Radhakrishnan G.V."/>
            <person name="Van Nieuwerburgh F."/>
            <person name="Deforce D."/>
            <person name="Chang C."/>
            <person name="Karol K.G."/>
            <person name="Hedrich R."/>
            <person name="Ulvskov P."/>
            <person name="Glockner G."/>
            <person name="Delwiche C.F."/>
            <person name="Petrasek J."/>
            <person name="Van de Peer Y."/>
            <person name="Friml J."/>
            <person name="Beilby M."/>
            <person name="Dolan L."/>
            <person name="Kohara Y."/>
            <person name="Sugano S."/>
            <person name="Fujiyama A."/>
            <person name="Delaux P.-M."/>
            <person name="Quint M."/>
            <person name="TheiBen G."/>
            <person name="Hagemann M."/>
            <person name="Harholt J."/>
            <person name="Dunand C."/>
            <person name="Zachgo S."/>
            <person name="Langdale J."/>
            <person name="Maumus F."/>
            <person name="Straeten D.V.D."/>
            <person name="Gould S.B."/>
            <person name="Rensing S.A."/>
        </authorList>
    </citation>
    <scope>NUCLEOTIDE SEQUENCE [LARGE SCALE GENOMIC DNA]</scope>
    <source>
        <strain evidence="4 5">S276</strain>
    </source>
</reference>
<keyword evidence="1" id="KW-0175">Coiled coil</keyword>
<dbReference type="Gramene" id="GBG71107">
    <property type="protein sequence ID" value="GBG71107"/>
    <property type="gene ID" value="CBR_g8406"/>
</dbReference>
<dbReference type="InterPro" id="IPR043128">
    <property type="entry name" value="Rev_trsase/Diguanyl_cyclase"/>
</dbReference>
<dbReference type="CDD" id="cd01647">
    <property type="entry name" value="RT_LTR"/>
    <property type="match status" value="1"/>
</dbReference>
<dbReference type="Pfam" id="PF00078">
    <property type="entry name" value="RVT_1"/>
    <property type="match status" value="1"/>
</dbReference>
<keyword evidence="5" id="KW-1185">Reference proteome</keyword>
<proteinExistence type="predicted"/>
<dbReference type="InterPro" id="IPR000477">
    <property type="entry name" value="RT_dom"/>
</dbReference>
<comment type="caution">
    <text evidence="4">The sequence shown here is derived from an EMBL/GenBank/DDBJ whole genome shotgun (WGS) entry which is preliminary data.</text>
</comment>
<dbReference type="SUPFAM" id="SSF56672">
    <property type="entry name" value="DNA/RNA polymerases"/>
    <property type="match status" value="1"/>
</dbReference>
<feature type="coiled-coil region" evidence="1">
    <location>
        <begin position="50"/>
        <end position="97"/>
    </location>
</feature>
<dbReference type="PANTHER" id="PTHR24559:SF444">
    <property type="entry name" value="REVERSE TRANSCRIPTASE DOMAIN-CONTAINING PROTEIN"/>
    <property type="match status" value="1"/>
</dbReference>
<dbReference type="PROSITE" id="PS50878">
    <property type="entry name" value="RT_POL"/>
    <property type="match status" value="1"/>
</dbReference>
<dbReference type="InterPro" id="IPR043502">
    <property type="entry name" value="DNA/RNA_pol_sf"/>
</dbReference>
<evidence type="ECO:0000256" key="1">
    <source>
        <dbReference type="SAM" id="Coils"/>
    </source>
</evidence>
<protein>
    <recommendedName>
        <fullName evidence="3">Reverse transcriptase domain-containing protein</fullName>
    </recommendedName>
</protein>
<dbReference type="Gene3D" id="3.10.10.10">
    <property type="entry name" value="HIV Type 1 Reverse Transcriptase, subunit A, domain 1"/>
    <property type="match status" value="1"/>
</dbReference>
<dbReference type="OrthoDB" id="9950135at2759"/>
<evidence type="ECO:0000313" key="4">
    <source>
        <dbReference type="EMBL" id="GBG71107.1"/>
    </source>
</evidence>
<gene>
    <name evidence="4" type="ORF">CBR_g8406</name>
</gene>
<dbReference type="PANTHER" id="PTHR24559">
    <property type="entry name" value="TRANSPOSON TY3-I GAG-POL POLYPROTEIN"/>
    <property type="match status" value="1"/>
</dbReference>
<sequence>MLDAADENEKPFLQKLYDDAVKREREVEAAARATSIVDQVALLWVPEANADRFQEKLAAAVAALVRLRNLEDLESRVTALEQRNQELQAKIISLKQSQLSAPCPPNPRPAAVPVSQSKTTLMARASGTVTGARTGASSSSSGADSSALAIVPNAGTSAQNATVLTGVQYNGPVVDKRAATLPSKYDGKADITSWISSMRSYFEVMRTPQEDRSMIMGTNTEPAVQSHIELQAVVAGYERIDLTEWLKVTPIRALEDLLIARYQDKHAALKARLKLEALKGQTWRSSMQALEQHLTGLFTTPNLGMTDVSCMDVVMGVAPKEYLSLLALKDHTSWRELMMDLVNLETKDLARRKKAPAAGGKPQCKRYGSSNQLAQHEHREAEDQSYVDNLSLDDDLEPDSDMGCSTSAIDGIPPMRGVEHSIHLVPDYRVHYQAPYRLSIPEATELKRQLEKLLRLGFIKPNNSPWGAPVLFARKADGTLRLCIDYRGLNCYTVKNNYPMPRTDELFDRLADNRFFMKIDLRNGYHRIRVAAENQPKTAFRSHFGHYEFTVTPFGLTNAPATFQTAMNNIFRDILEKYVLVYLDDILVYSRTLEDHIRHLRDVLQCLRKHGFYAKLIKCHFAQRKVDFLGHHVSDQGFHMDNAKITAIAEWLSPHLPSSFAVS</sequence>
<name>A0A388KM39_CHABU</name>
<evidence type="ECO:0000256" key="2">
    <source>
        <dbReference type="SAM" id="MobiDB-lite"/>
    </source>
</evidence>
<feature type="domain" description="Reverse transcriptase" evidence="3">
    <location>
        <begin position="454"/>
        <end position="633"/>
    </location>
</feature>